<proteinExistence type="predicted"/>
<organism evidence="2 3">
    <name type="scientific">candidate division WWE3 bacterium RIFCSPHIGHO2_01_FULL_42_13</name>
    <dbReference type="NCBI Taxonomy" id="1802617"/>
    <lineage>
        <taxon>Bacteria</taxon>
        <taxon>Katanobacteria</taxon>
    </lineage>
</organism>
<keyword evidence="1" id="KW-1133">Transmembrane helix</keyword>
<name>A0A1F4USP3_UNCKA</name>
<dbReference type="Proteomes" id="UP000176608">
    <property type="component" value="Unassembled WGS sequence"/>
</dbReference>
<protein>
    <submittedName>
        <fullName evidence="2">Uncharacterized protein</fullName>
    </submittedName>
</protein>
<keyword evidence="1" id="KW-0472">Membrane</keyword>
<comment type="caution">
    <text evidence="2">The sequence shown here is derived from an EMBL/GenBank/DDBJ whole genome shotgun (WGS) entry which is preliminary data.</text>
</comment>
<accession>A0A1F4USP3</accession>
<sequence length="94" mass="10423">MDIQVVLIFILALLTVNLVVVGVYVVLVLKELRETLRRANGILDNAGNLTDFLANPLSAFSGILEAVMKGYKAVQEVRHEIKAVNSIRDEEDED</sequence>
<feature type="transmembrane region" description="Helical" evidence="1">
    <location>
        <begin position="6"/>
        <end position="29"/>
    </location>
</feature>
<evidence type="ECO:0000313" key="3">
    <source>
        <dbReference type="Proteomes" id="UP000176608"/>
    </source>
</evidence>
<dbReference type="AlphaFoldDB" id="A0A1F4USP3"/>
<reference evidence="2 3" key="1">
    <citation type="journal article" date="2016" name="Nat. Commun.">
        <title>Thousands of microbial genomes shed light on interconnected biogeochemical processes in an aquifer system.</title>
        <authorList>
            <person name="Anantharaman K."/>
            <person name="Brown C.T."/>
            <person name="Hug L.A."/>
            <person name="Sharon I."/>
            <person name="Castelle C.J."/>
            <person name="Probst A.J."/>
            <person name="Thomas B.C."/>
            <person name="Singh A."/>
            <person name="Wilkins M.J."/>
            <person name="Karaoz U."/>
            <person name="Brodie E.L."/>
            <person name="Williams K.H."/>
            <person name="Hubbard S.S."/>
            <person name="Banfield J.F."/>
        </authorList>
    </citation>
    <scope>NUCLEOTIDE SEQUENCE [LARGE SCALE GENOMIC DNA]</scope>
</reference>
<dbReference type="EMBL" id="MEVA01000001">
    <property type="protein sequence ID" value="OGC47939.1"/>
    <property type="molecule type" value="Genomic_DNA"/>
</dbReference>
<gene>
    <name evidence="2" type="ORF">A2886_01635</name>
</gene>
<evidence type="ECO:0000256" key="1">
    <source>
        <dbReference type="SAM" id="Phobius"/>
    </source>
</evidence>
<dbReference type="STRING" id="1802617.A2886_01635"/>
<keyword evidence="1" id="KW-0812">Transmembrane</keyword>
<evidence type="ECO:0000313" key="2">
    <source>
        <dbReference type="EMBL" id="OGC47939.1"/>
    </source>
</evidence>